<evidence type="ECO:0008006" key="3">
    <source>
        <dbReference type="Google" id="ProtNLM"/>
    </source>
</evidence>
<dbReference type="Proteomes" id="UP000647587">
    <property type="component" value="Unassembled WGS sequence"/>
</dbReference>
<protein>
    <recommendedName>
        <fullName evidence="3">DNA helicase DnaB-like N-terminal domain-containing protein</fullName>
    </recommendedName>
</protein>
<name>A0ABQ2EHY7_9DEIO</name>
<organism evidence="1 2">
    <name type="scientific">Deinococcus malanensis</name>
    <dbReference type="NCBI Taxonomy" id="1706855"/>
    <lineage>
        <taxon>Bacteria</taxon>
        <taxon>Thermotogati</taxon>
        <taxon>Deinococcota</taxon>
        <taxon>Deinococci</taxon>
        <taxon>Deinococcales</taxon>
        <taxon>Deinococcaceae</taxon>
        <taxon>Deinococcus</taxon>
    </lineage>
</organism>
<evidence type="ECO:0000313" key="1">
    <source>
        <dbReference type="EMBL" id="GGK13056.1"/>
    </source>
</evidence>
<gene>
    <name evidence="1" type="ORF">GCM10008955_02950</name>
</gene>
<keyword evidence="2" id="KW-1185">Reference proteome</keyword>
<dbReference type="EMBL" id="BMPP01000001">
    <property type="protein sequence ID" value="GGK13056.1"/>
    <property type="molecule type" value="Genomic_DNA"/>
</dbReference>
<comment type="caution">
    <text evidence="1">The sequence shown here is derived from an EMBL/GenBank/DDBJ whole genome shotgun (WGS) entry which is preliminary data.</text>
</comment>
<sequence length="277" mass="30414">MSSPLQPHETERLRALEQTVREGLRDFRRTGQALSEIRDNDFFRPAHETFEAYLQERWNLTPPQAERLMEAAAVAQVLEPLGIEPKSEVQARSFRAAARLVTELEPEQQRVVARLVEGAAPRDPQGPEAEDSVPWEAPPAAEVRIMASVVKKLGADSTVHHPDSGDEVPFDSLSPGERFEVIRTHVDQKTQAYREKQEAKASAPPPENINWADWCLNHTGQSLGPAQRLEIVVEPVGGAPRAVARIVDSSTGEVLAEGPAAVTLKKAVLSLAAQLRG</sequence>
<dbReference type="RefSeq" id="WP_189003836.1">
    <property type="nucleotide sequence ID" value="NZ_BMPP01000001.1"/>
</dbReference>
<reference evidence="2" key="1">
    <citation type="journal article" date="2019" name="Int. J. Syst. Evol. Microbiol.">
        <title>The Global Catalogue of Microorganisms (GCM) 10K type strain sequencing project: providing services to taxonomists for standard genome sequencing and annotation.</title>
        <authorList>
            <consortium name="The Broad Institute Genomics Platform"/>
            <consortium name="The Broad Institute Genome Sequencing Center for Infectious Disease"/>
            <person name="Wu L."/>
            <person name="Ma J."/>
        </authorList>
    </citation>
    <scope>NUCLEOTIDE SEQUENCE [LARGE SCALE GENOMIC DNA]</scope>
    <source>
        <strain evidence="2">JCM 30331</strain>
    </source>
</reference>
<evidence type="ECO:0000313" key="2">
    <source>
        <dbReference type="Proteomes" id="UP000647587"/>
    </source>
</evidence>
<accession>A0ABQ2EHY7</accession>
<proteinExistence type="predicted"/>